<proteinExistence type="inferred from homology"/>
<evidence type="ECO:0000256" key="3">
    <source>
        <dbReference type="ARBA" id="ARBA00007809"/>
    </source>
</evidence>
<sequence>MFYYVYSPDKVRDVLKPLGIGATIVAVFLGYAQIEDPENLEFRYGLIVTVMMLLLLGSPLLQVRGILEKKDASSIPFSLTFMGTLVTFLWLLYGIILMNGFMILQNVIGFILCLVQLILILVYPAREGPNKKESVKKTD</sequence>
<feature type="transmembrane region" description="Helical" evidence="13">
    <location>
        <begin position="44"/>
        <end position="63"/>
    </location>
</feature>
<dbReference type="Gene3D" id="1.20.1280.290">
    <property type="match status" value="1"/>
</dbReference>
<keyword evidence="11" id="KW-0333">Golgi apparatus</keyword>
<evidence type="ECO:0000256" key="7">
    <source>
        <dbReference type="ARBA" id="ARBA00022597"/>
    </source>
</evidence>
<keyword evidence="9" id="KW-0677">Repeat</keyword>
<dbReference type="OrthoDB" id="409725at2759"/>
<protein>
    <recommendedName>
        <fullName evidence="4">Sugar transporter SWEET1</fullName>
    </recommendedName>
</protein>
<dbReference type="EMBL" id="GALX01003209">
    <property type="protein sequence ID" value="JAB65257.1"/>
    <property type="molecule type" value="Transcribed_RNA"/>
</dbReference>
<reference evidence="14" key="1">
    <citation type="submission" date="2013-07" db="EMBL/GenBank/DDBJ databases">
        <title>Midgut Transcriptome Profiling of Anoplphora glabripennis, a Lignocellulose Degrading, Wood-Boring Cerambycid.</title>
        <authorList>
            <person name="Scully E.D."/>
            <person name="Hoover K."/>
            <person name="Carlson J.E."/>
            <person name="Tien M."/>
            <person name="Geib S.M."/>
        </authorList>
    </citation>
    <scope>NUCLEOTIDE SEQUENCE</scope>
</reference>
<accession>V5GUB9</accession>
<dbReference type="GO" id="GO:0005886">
    <property type="term" value="C:plasma membrane"/>
    <property type="evidence" value="ECO:0007669"/>
    <property type="project" value="UniProtKB-SubCell"/>
</dbReference>
<keyword evidence="7 14" id="KW-0762">Sugar transport</keyword>
<keyword evidence="5" id="KW-0813">Transport</keyword>
<feature type="transmembrane region" description="Helical" evidence="13">
    <location>
        <begin position="102"/>
        <end position="123"/>
    </location>
</feature>
<keyword evidence="6" id="KW-1003">Cell membrane</keyword>
<evidence type="ECO:0000256" key="5">
    <source>
        <dbReference type="ARBA" id="ARBA00022448"/>
    </source>
</evidence>
<evidence type="ECO:0000256" key="8">
    <source>
        <dbReference type="ARBA" id="ARBA00022692"/>
    </source>
</evidence>
<feature type="transmembrane region" description="Helical" evidence="13">
    <location>
        <begin position="14"/>
        <end position="32"/>
    </location>
</feature>
<dbReference type="GO" id="GO:0000139">
    <property type="term" value="C:Golgi membrane"/>
    <property type="evidence" value="ECO:0007669"/>
    <property type="project" value="UniProtKB-SubCell"/>
</dbReference>
<dbReference type="PANTHER" id="PTHR10791:SF5">
    <property type="entry name" value="SUGAR TRANSPORTER SWEET"/>
    <property type="match status" value="1"/>
</dbReference>
<evidence type="ECO:0000313" key="14">
    <source>
        <dbReference type="EMBL" id="JAB65257.1"/>
    </source>
</evidence>
<keyword evidence="10 13" id="KW-1133">Transmembrane helix</keyword>
<feature type="transmembrane region" description="Helical" evidence="13">
    <location>
        <begin position="75"/>
        <end position="96"/>
    </location>
</feature>
<evidence type="ECO:0000256" key="4">
    <source>
        <dbReference type="ARBA" id="ARBA00021741"/>
    </source>
</evidence>
<comment type="subcellular location">
    <subcellularLocation>
        <location evidence="1">Cell membrane</location>
        <topology evidence="1">Multi-pass membrane protein</topology>
    </subcellularLocation>
    <subcellularLocation>
        <location evidence="2">Golgi apparatus membrane</location>
        <topology evidence="2">Multi-pass membrane protein</topology>
    </subcellularLocation>
</comment>
<dbReference type="InterPro" id="IPR004316">
    <property type="entry name" value="SWEET_rpt"/>
</dbReference>
<name>V5GUB9_ANOGL</name>
<evidence type="ECO:0000256" key="6">
    <source>
        <dbReference type="ARBA" id="ARBA00022475"/>
    </source>
</evidence>
<evidence type="ECO:0000256" key="11">
    <source>
        <dbReference type="ARBA" id="ARBA00023034"/>
    </source>
</evidence>
<evidence type="ECO:0000256" key="1">
    <source>
        <dbReference type="ARBA" id="ARBA00004651"/>
    </source>
</evidence>
<evidence type="ECO:0000256" key="9">
    <source>
        <dbReference type="ARBA" id="ARBA00022737"/>
    </source>
</evidence>
<keyword evidence="12 13" id="KW-0472">Membrane</keyword>
<gene>
    <name evidence="14" type="primary">SWET1</name>
</gene>
<dbReference type="Pfam" id="PF03083">
    <property type="entry name" value="MtN3_slv"/>
    <property type="match status" value="1"/>
</dbReference>
<dbReference type="InterPro" id="IPR047664">
    <property type="entry name" value="SWEET"/>
</dbReference>
<evidence type="ECO:0000256" key="12">
    <source>
        <dbReference type="ARBA" id="ARBA00023136"/>
    </source>
</evidence>
<comment type="similarity">
    <text evidence="3">Belongs to the SWEET sugar transporter family.</text>
</comment>
<dbReference type="PANTHER" id="PTHR10791">
    <property type="entry name" value="RAG1-ACTIVATING PROTEIN 1"/>
    <property type="match status" value="1"/>
</dbReference>
<evidence type="ECO:0000256" key="13">
    <source>
        <dbReference type="SAM" id="Phobius"/>
    </source>
</evidence>
<dbReference type="AlphaFoldDB" id="V5GUB9"/>
<organism evidence="14">
    <name type="scientific">Anoplophora glabripennis</name>
    <name type="common">Asian longhorn beetle</name>
    <name type="synonym">Anoplophora nobilis</name>
    <dbReference type="NCBI Taxonomy" id="217634"/>
    <lineage>
        <taxon>Eukaryota</taxon>
        <taxon>Metazoa</taxon>
        <taxon>Ecdysozoa</taxon>
        <taxon>Arthropoda</taxon>
        <taxon>Hexapoda</taxon>
        <taxon>Insecta</taxon>
        <taxon>Pterygota</taxon>
        <taxon>Neoptera</taxon>
        <taxon>Endopterygota</taxon>
        <taxon>Coleoptera</taxon>
        <taxon>Polyphaga</taxon>
        <taxon>Cucujiformia</taxon>
        <taxon>Chrysomeloidea</taxon>
        <taxon>Cerambycidae</taxon>
        <taxon>Lamiinae</taxon>
        <taxon>Lamiini</taxon>
        <taxon>Anoplophora</taxon>
    </lineage>
</organism>
<dbReference type="GO" id="GO:0051119">
    <property type="term" value="F:sugar transmembrane transporter activity"/>
    <property type="evidence" value="ECO:0007669"/>
    <property type="project" value="InterPro"/>
</dbReference>
<keyword evidence="8 13" id="KW-0812">Transmembrane</keyword>
<dbReference type="FunFam" id="1.20.1280.290:FF:000004">
    <property type="entry name" value="Sugar transporter SWEET"/>
    <property type="match status" value="1"/>
</dbReference>
<evidence type="ECO:0000256" key="2">
    <source>
        <dbReference type="ARBA" id="ARBA00004653"/>
    </source>
</evidence>
<evidence type="ECO:0000256" key="10">
    <source>
        <dbReference type="ARBA" id="ARBA00022989"/>
    </source>
</evidence>